<keyword evidence="2" id="KW-1185">Reference proteome</keyword>
<dbReference type="Proteomes" id="UP001500984">
    <property type="component" value="Unassembled WGS sequence"/>
</dbReference>
<proteinExistence type="predicted"/>
<sequence length="101" mass="11182">MGSGAPSERSDTTAGNSQGVPIYGVRMLMLRIEIEAVDRIEAVRVQALYQRGERVVKLDEEVEAQAWRRGRTPAGRPVFVGLTNGRPLLYRFDVPVEAAAR</sequence>
<reference evidence="1 2" key="1">
    <citation type="journal article" date="2019" name="Int. J. Syst. Evol. Microbiol.">
        <title>The Global Catalogue of Microorganisms (GCM) 10K type strain sequencing project: providing services to taxonomists for standard genome sequencing and annotation.</title>
        <authorList>
            <consortium name="The Broad Institute Genomics Platform"/>
            <consortium name="The Broad Institute Genome Sequencing Center for Infectious Disease"/>
            <person name="Wu L."/>
            <person name="Ma J."/>
        </authorList>
    </citation>
    <scope>NUCLEOTIDE SEQUENCE [LARGE SCALE GENOMIC DNA]</scope>
    <source>
        <strain evidence="1 2">JCM 15900</strain>
    </source>
</reference>
<comment type="caution">
    <text evidence="1">The sequence shown here is derived from an EMBL/GenBank/DDBJ whole genome shotgun (WGS) entry which is preliminary data.</text>
</comment>
<name>A0ABN2WLN3_9MICO</name>
<evidence type="ECO:0000313" key="1">
    <source>
        <dbReference type="EMBL" id="GAA2095068.1"/>
    </source>
</evidence>
<accession>A0ABN2WLN3</accession>
<protein>
    <submittedName>
        <fullName evidence="1">Uncharacterized protein</fullName>
    </submittedName>
</protein>
<evidence type="ECO:0000313" key="2">
    <source>
        <dbReference type="Proteomes" id="UP001500984"/>
    </source>
</evidence>
<dbReference type="EMBL" id="BAAAPZ010000004">
    <property type="protein sequence ID" value="GAA2095068.1"/>
    <property type="molecule type" value="Genomic_DNA"/>
</dbReference>
<organism evidence="1 2">
    <name type="scientific">Brevibacterium salitolerans</name>
    <dbReference type="NCBI Taxonomy" id="1403566"/>
    <lineage>
        <taxon>Bacteria</taxon>
        <taxon>Bacillati</taxon>
        <taxon>Actinomycetota</taxon>
        <taxon>Actinomycetes</taxon>
        <taxon>Micrococcales</taxon>
        <taxon>Brevibacteriaceae</taxon>
        <taxon>Brevibacterium</taxon>
    </lineage>
</organism>
<gene>
    <name evidence="1" type="ORF">GCM10009823_14430</name>
</gene>